<evidence type="ECO:0000256" key="2">
    <source>
        <dbReference type="ARBA" id="ARBA00005908"/>
    </source>
</evidence>
<dbReference type="GO" id="GO:0006935">
    <property type="term" value="P:chemotaxis"/>
    <property type="evidence" value="ECO:0007669"/>
    <property type="project" value="UniProtKB-KW"/>
</dbReference>
<keyword evidence="7 10" id="KW-0378">Hydrolase</keyword>
<keyword evidence="8 10" id="KW-0904">Protein phosphatase</keyword>
<dbReference type="SUPFAM" id="SSF75708">
    <property type="entry name" value="Chemotaxis phosphatase CheZ"/>
    <property type="match status" value="1"/>
</dbReference>
<dbReference type="Gene3D" id="1.20.5.590">
    <property type="entry name" value="Single helix bin"/>
    <property type="match status" value="1"/>
</dbReference>
<evidence type="ECO:0000256" key="5">
    <source>
        <dbReference type="ARBA" id="ARBA00022500"/>
    </source>
</evidence>
<dbReference type="Proteomes" id="UP000317288">
    <property type="component" value="Unassembled WGS sequence"/>
</dbReference>
<name>A0A558J3D0_9GAMM</name>
<evidence type="ECO:0000256" key="6">
    <source>
        <dbReference type="ARBA" id="ARBA00022779"/>
    </source>
</evidence>
<dbReference type="PANTHER" id="PTHR43693">
    <property type="entry name" value="PROTEIN PHOSPHATASE CHEZ"/>
    <property type="match status" value="1"/>
</dbReference>
<evidence type="ECO:0000256" key="4">
    <source>
        <dbReference type="ARBA" id="ARBA00022490"/>
    </source>
</evidence>
<feature type="compositionally biased region" description="Basic and acidic residues" evidence="12">
    <location>
        <begin position="186"/>
        <end position="203"/>
    </location>
</feature>
<comment type="subunit">
    <text evidence="10">Homodimer.</text>
</comment>
<evidence type="ECO:0000256" key="10">
    <source>
        <dbReference type="PIRNR" id="PIRNR002884"/>
    </source>
</evidence>
<dbReference type="GO" id="GO:0009288">
    <property type="term" value="C:bacterial-type flagellum"/>
    <property type="evidence" value="ECO:0007669"/>
    <property type="project" value="InterPro"/>
</dbReference>
<evidence type="ECO:0000313" key="14">
    <source>
        <dbReference type="Proteomes" id="UP000317288"/>
    </source>
</evidence>
<dbReference type="InterPro" id="IPR007439">
    <property type="entry name" value="Chemotax_Pase_CheZ"/>
</dbReference>
<dbReference type="Pfam" id="PF04344">
    <property type="entry name" value="CheZ"/>
    <property type="match status" value="1"/>
</dbReference>
<protein>
    <recommendedName>
        <fullName evidence="3 10">Protein phosphatase CheZ</fullName>
        <ecNumber evidence="10">3.1.3.-</ecNumber>
    </recommendedName>
    <alternativeName>
        <fullName evidence="9 10">Chemotaxis protein CheZ</fullName>
    </alternativeName>
</protein>
<feature type="region of interest" description="Disordered" evidence="12">
    <location>
        <begin position="1"/>
        <end position="21"/>
    </location>
</feature>
<dbReference type="Gene3D" id="1.10.287.500">
    <property type="entry name" value="Helix hairpin bin"/>
    <property type="match status" value="1"/>
</dbReference>
<evidence type="ECO:0000313" key="13">
    <source>
        <dbReference type="EMBL" id="TVU88127.1"/>
    </source>
</evidence>
<dbReference type="PANTHER" id="PTHR43693:SF1">
    <property type="entry name" value="PROTEIN PHOSPHATASE CHEZ"/>
    <property type="match status" value="1"/>
</dbReference>
<evidence type="ECO:0000256" key="11">
    <source>
        <dbReference type="PIRSR" id="PIRSR002884-1"/>
    </source>
</evidence>
<feature type="compositionally biased region" description="Low complexity" evidence="12">
    <location>
        <begin position="1"/>
        <end position="16"/>
    </location>
</feature>
<dbReference type="EMBL" id="VNFE01000006">
    <property type="protein sequence ID" value="TVU88127.1"/>
    <property type="molecule type" value="Genomic_DNA"/>
</dbReference>
<dbReference type="RefSeq" id="WP_035582607.1">
    <property type="nucleotide sequence ID" value="NZ_VNFE01000006.1"/>
</dbReference>
<comment type="caution">
    <text evidence="13">The sequence shown here is derived from an EMBL/GenBank/DDBJ whole genome shotgun (WGS) entry which is preliminary data.</text>
</comment>
<dbReference type="GO" id="GO:0050920">
    <property type="term" value="P:regulation of chemotaxis"/>
    <property type="evidence" value="ECO:0007669"/>
    <property type="project" value="InterPro"/>
</dbReference>
<dbReference type="GO" id="GO:0004721">
    <property type="term" value="F:phosphoprotein phosphatase activity"/>
    <property type="evidence" value="ECO:0007669"/>
    <property type="project" value="UniProtKB-KW"/>
</dbReference>
<dbReference type="GO" id="GO:0005737">
    <property type="term" value="C:cytoplasm"/>
    <property type="evidence" value="ECO:0007669"/>
    <property type="project" value="UniProtKB-SubCell"/>
</dbReference>
<evidence type="ECO:0000256" key="9">
    <source>
        <dbReference type="ARBA" id="ARBA00029599"/>
    </source>
</evidence>
<dbReference type="InterPro" id="IPR050992">
    <property type="entry name" value="CheZ_family_phosphatases"/>
</dbReference>
<dbReference type="EC" id="3.1.3.-" evidence="10"/>
<keyword evidence="4 10" id="KW-0963">Cytoplasm</keyword>
<proteinExistence type="inferred from homology"/>
<gene>
    <name evidence="13" type="primary">cheZ</name>
    <name evidence="13" type="ORF">FQP89_17840</name>
</gene>
<evidence type="ECO:0000256" key="1">
    <source>
        <dbReference type="ARBA" id="ARBA00004496"/>
    </source>
</evidence>
<feature type="site" description="Enhances dephosphorylation of CheY-P" evidence="11">
    <location>
        <position position="152"/>
    </location>
</feature>
<comment type="subcellular location">
    <subcellularLocation>
        <location evidence="1 10">Cytoplasm</location>
    </subcellularLocation>
</comment>
<feature type="region of interest" description="Disordered" evidence="12">
    <location>
        <begin position="186"/>
        <end position="222"/>
    </location>
</feature>
<dbReference type="GO" id="GO:0097588">
    <property type="term" value="P:archaeal or bacterial-type flagellum-dependent cell motility"/>
    <property type="evidence" value="ECO:0007669"/>
    <property type="project" value="UniProtKB-KW"/>
</dbReference>
<accession>A0A558J3D0</accession>
<dbReference type="PIRSF" id="PIRSF002884">
    <property type="entry name" value="CheZ"/>
    <property type="match status" value="1"/>
</dbReference>
<keyword evidence="6 10" id="KW-0283">Flagellar rotation</keyword>
<reference evidence="13 14" key="1">
    <citation type="submission" date="2019-07" db="EMBL/GenBank/DDBJ databases">
        <title>Diversity of Bacteria from Kongsfjorden, Arctic.</title>
        <authorList>
            <person name="Yu Y."/>
        </authorList>
    </citation>
    <scope>NUCLEOTIDE SEQUENCE [LARGE SCALE GENOMIC DNA]</scope>
    <source>
        <strain evidence="13 14">SM1922</strain>
    </source>
</reference>
<comment type="similarity">
    <text evidence="2 10">Belongs to the CheZ family.</text>
</comment>
<evidence type="ECO:0000256" key="8">
    <source>
        <dbReference type="ARBA" id="ARBA00022912"/>
    </source>
</evidence>
<sequence length="233" mass="26433">MSQNEQSDSAQSSESEQAAEDLIHRIGKLTRMLRENMRELGLDKEIEKAAEAIPDARDRLHYVATMTEQAADRALNAVDRAQPLQDQLSDRAEALDKRWAEWFEAPKELDEAKALVVETRTYLSDVPDVVSATNKELMEIMMAQDFQDLTGQVIKKMMDVIHEIEHQLVQVLIDNAPGAHARETLQRKAEDQWKNDSARRNEELLNGPQVKDNVPDTVSGQDQVDDLLDELGF</sequence>
<organism evidence="13 14">
    <name type="scientific">Vreelandella titanicae</name>
    <dbReference type="NCBI Taxonomy" id="664683"/>
    <lineage>
        <taxon>Bacteria</taxon>
        <taxon>Pseudomonadati</taxon>
        <taxon>Pseudomonadota</taxon>
        <taxon>Gammaproteobacteria</taxon>
        <taxon>Oceanospirillales</taxon>
        <taxon>Halomonadaceae</taxon>
        <taxon>Vreelandella</taxon>
    </lineage>
</organism>
<evidence type="ECO:0000256" key="7">
    <source>
        <dbReference type="ARBA" id="ARBA00022801"/>
    </source>
</evidence>
<comment type="function">
    <text evidence="10">Plays an important role in bacterial chemotaxis signal transduction pathway by accelerating the dephosphorylation of phosphorylated CheY (CheY-P).</text>
</comment>
<dbReference type="NCBIfam" id="NF008368">
    <property type="entry name" value="PRK11166.1"/>
    <property type="match status" value="1"/>
</dbReference>
<dbReference type="AlphaFoldDB" id="A0A558J3D0"/>
<evidence type="ECO:0000256" key="3">
    <source>
        <dbReference type="ARBA" id="ARBA00018484"/>
    </source>
</evidence>
<keyword evidence="5 10" id="KW-0145">Chemotaxis</keyword>
<evidence type="ECO:0000256" key="12">
    <source>
        <dbReference type="SAM" id="MobiDB-lite"/>
    </source>
</evidence>